<dbReference type="HOGENOM" id="CLU_136042_0_0_0"/>
<dbReference type="eggNOG" id="ENOG502ZQND">
    <property type="taxonomic scope" value="Bacteria"/>
</dbReference>
<dbReference type="OrthoDB" id="6294070at2"/>
<dbReference type="RefSeq" id="WP_015250633.1">
    <property type="nucleotide sequence ID" value="NC_019892.1"/>
</dbReference>
<accession>L0DQ96</accession>
<reference evidence="1 2" key="1">
    <citation type="submission" date="2012-02" db="EMBL/GenBank/DDBJ databases">
        <title>Complete sequence of chromosome of Singulisphaera acidiphila DSM 18658.</title>
        <authorList>
            <consortium name="US DOE Joint Genome Institute (JGI-PGF)"/>
            <person name="Lucas S."/>
            <person name="Copeland A."/>
            <person name="Lapidus A."/>
            <person name="Glavina del Rio T."/>
            <person name="Dalin E."/>
            <person name="Tice H."/>
            <person name="Bruce D."/>
            <person name="Goodwin L."/>
            <person name="Pitluck S."/>
            <person name="Peters L."/>
            <person name="Ovchinnikova G."/>
            <person name="Chertkov O."/>
            <person name="Kyrpides N."/>
            <person name="Mavromatis K."/>
            <person name="Ivanova N."/>
            <person name="Brettin T."/>
            <person name="Detter J.C."/>
            <person name="Han C."/>
            <person name="Larimer F."/>
            <person name="Land M."/>
            <person name="Hauser L."/>
            <person name="Markowitz V."/>
            <person name="Cheng J.-F."/>
            <person name="Hugenholtz P."/>
            <person name="Woyke T."/>
            <person name="Wu D."/>
            <person name="Tindall B."/>
            <person name="Pomrenke H."/>
            <person name="Brambilla E."/>
            <person name="Klenk H.-P."/>
            <person name="Eisen J.A."/>
        </authorList>
    </citation>
    <scope>NUCLEOTIDE SEQUENCE [LARGE SCALE GENOMIC DNA]</scope>
    <source>
        <strain evidence="2">ATCC BAA-1392 / DSM 18658 / VKM B-2454 / MOB10</strain>
    </source>
</reference>
<organism evidence="1 2">
    <name type="scientific">Singulisphaera acidiphila (strain ATCC BAA-1392 / DSM 18658 / VKM B-2454 / MOB10)</name>
    <dbReference type="NCBI Taxonomy" id="886293"/>
    <lineage>
        <taxon>Bacteria</taxon>
        <taxon>Pseudomonadati</taxon>
        <taxon>Planctomycetota</taxon>
        <taxon>Planctomycetia</taxon>
        <taxon>Isosphaerales</taxon>
        <taxon>Isosphaeraceae</taxon>
        <taxon>Singulisphaera</taxon>
    </lineage>
</organism>
<evidence type="ECO:0000313" key="2">
    <source>
        <dbReference type="Proteomes" id="UP000010798"/>
    </source>
</evidence>
<keyword evidence="2" id="KW-1185">Reference proteome</keyword>
<dbReference type="Proteomes" id="UP000010798">
    <property type="component" value="Chromosome"/>
</dbReference>
<gene>
    <name evidence="1" type="ordered locus">Sinac_7536</name>
</gene>
<dbReference type="KEGG" id="saci:Sinac_7536"/>
<proteinExistence type="predicted"/>
<name>L0DQ96_SINAD</name>
<evidence type="ECO:0000313" key="1">
    <source>
        <dbReference type="EMBL" id="AGA31569.1"/>
    </source>
</evidence>
<dbReference type="EMBL" id="CP003364">
    <property type="protein sequence ID" value="AGA31569.1"/>
    <property type="molecule type" value="Genomic_DNA"/>
</dbReference>
<dbReference type="STRING" id="886293.Sinac_7536"/>
<dbReference type="AlphaFoldDB" id="L0DQ96"/>
<sequence length="161" mass="18382">MKSKGKGRQEEFERKFRGLIERFRPALVQELRTLVATQPPPEVKILSFVIFSYWDQFPVRVFAMDDQSPDEVYFEPPFSAGVLEGAGELIPRGAIDQNAYEDAGVFTLETGARVLAEWVGECWHEAGGDEFALPAYIGHHDRSAQYDLRLKAWVDESDIWE</sequence>
<protein>
    <submittedName>
        <fullName evidence="1">Uncharacterized protein</fullName>
    </submittedName>
</protein>